<name>A0ABU0RAD7_9MICO</name>
<dbReference type="InterPro" id="IPR001206">
    <property type="entry name" value="Diacylglycerol_kinase_cat_dom"/>
</dbReference>
<dbReference type="CDD" id="cd01610">
    <property type="entry name" value="PAP2_like"/>
    <property type="match status" value="1"/>
</dbReference>
<dbReference type="InterPro" id="IPR016064">
    <property type="entry name" value="NAD/diacylglycerol_kinase_sf"/>
</dbReference>
<dbReference type="PROSITE" id="PS50146">
    <property type="entry name" value="DAGK"/>
    <property type="match status" value="1"/>
</dbReference>
<dbReference type="InterPro" id="IPR017438">
    <property type="entry name" value="ATP-NAD_kinase_N"/>
</dbReference>
<evidence type="ECO:0000313" key="2">
    <source>
        <dbReference type="EMBL" id="MDQ0894712.1"/>
    </source>
</evidence>
<dbReference type="Proteomes" id="UP001239083">
    <property type="component" value="Unassembled WGS sequence"/>
</dbReference>
<dbReference type="RefSeq" id="WP_307042172.1">
    <property type="nucleotide sequence ID" value="NZ_JAUSYY010000001.1"/>
</dbReference>
<protein>
    <submittedName>
        <fullName evidence="2">Diacylglycerol kinase family enzyme</fullName>
    </submittedName>
</protein>
<dbReference type="SMART" id="SM00046">
    <property type="entry name" value="DAGKc"/>
    <property type="match status" value="1"/>
</dbReference>
<evidence type="ECO:0000259" key="1">
    <source>
        <dbReference type="PROSITE" id="PS50146"/>
    </source>
</evidence>
<dbReference type="Gene3D" id="3.40.50.10330">
    <property type="entry name" value="Probable inorganic polyphosphate/atp-NAD kinase, domain 1"/>
    <property type="match status" value="1"/>
</dbReference>
<dbReference type="GO" id="GO:0016301">
    <property type="term" value="F:kinase activity"/>
    <property type="evidence" value="ECO:0007669"/>
    <property type="project" value="UniProtKB-KW"/>
</dbReference>
<dbReference type="Gene3D" id="1.20.144.10">
    <property type="entry name" value="Phosphatidic acid phosphatase type 2/haloperoxidase"/>
    <property type="match status" value="1"/>
</dbReference>
<dbReference type="SUPFAM" id="SSF111331">
    <property type="entry name" value="NAD kinase/diacylglycerol kinase-like"/>
    <property type="match status" value="1"/>
</dbReference>
<keyword evidence="2" id="KW-0418">Kinase</keyword>
<sequence>MPPRSRPEVALESPRLGATLAPAALGVAYSRLHTGAHWLSDVVGGIALGVWVAGLSAVLVRPRPGEMPLPPPSGRDCTLPASPDGDGVFFVVNRSSGTGVVRQDPARVLADRLPNAEIQLLDNDEDPGEVVRAVLARDHPPRILGVCGGDGSVASVAHQARAAGLPLVVVPGGTFNHFARTAGVASVDFAVDALQRGEGVRADVAELAFGDDQPITVLNTASVGIYPDFVAERERREQRWGKWPAAVIAAARVLRRSDPVTIVVAGRRARVWTLFVGVGPNDPGTPAPLQRRRLDGGVLDVRMLHAGSRARAAASLAFGRRTSAVLRSIRLLPRRIESFTTKSLEVTVHPRHGQPPGFAHDGEVALEATAEASARDPRLGYRSTVRVVAASLSVYRPAATPRAGDAIASTRPVTRNTIAR</sequence>
<dbReference type="Pfam" id="PF00781">
    <property type="entry name" value="DAGK_cat"/>
    <property type="match status" value="1"/>
</dbReference>
<organism evidence="2 3">
    <name type="scientific">Agromyces ramosus</name>
    <dbReference type="NCBI Taxonomy" id="33879"/>
    <lineage>
        <taxon>Bacteria</taxon>
        <taxon>Bacillati</taxon>
        <taxon>Actinomycetota</taxon>
        <taxon>Actinomycetes</taxon>
        <taxon>Micrococcales</taxon>
        <taxon>Microbacteriaceae</taxon>
        <taxon>Agromyces</taxon>
    </lineage>
</organism>
<comment type="caution">
    <text evidence="2">The sequence shown here is derived from an EMBL/GenBank/DDBJ whole genome shotgun (WGS) entry which is preliminary data.</text>
</comment>
<feature type="domain" description="DAGKc" evidence="1">
    <location>
        <begin position="83"/>
        <end position="211"/>
    </location>
</feature>
<accession>A0ABU0RAD7</accession>
<dbReference type="Pfam" id="PF01569">
    <property type="entry name" value="PAP2"/>
    <property type="match status" value="1"/>
</dbReference>
<dbReference type="SUPFAM" id="SSF48317">
    <property type="entry name" value="Acid phosphatase/Vanadium-dependent haloperoxidase"/>
    <property type="match status" value="1"/>
</dbReference>
<proteinExistence type="predicted"/>
<evidence type="ECO:0000313" key="3">
    <source>
        <dbReference type="Proteomes" id="UP001239083"/>
    </source>
</evidence>
<dbReference type="InterPro" id="IPR036938">
    <property type="entry name" value="PAP2/HPO_sf"/>
</dbReference>
<dbReference type="EMBL" id="JAUSYY010000001">
    <property type="protein sequence ID" value="MDQ0894712.1"/>
    <property type="molecule type" value="Genomic_DNA"/>
</dbReference>
<gene>
    <name evidence="2" type="ORF">QFZ26_002267</name>
</gene>
<dbReference type="InterPro" id="IPR000326">
    <property type="entry name" value="PAP2/HPO"/>
</dbReference>
<reference evidence="2 3" key="1">
    <citation type="submission" date="2023-07" db="EMBL/GenBank/DDBJ databases">
        <title>Comparative genomics of wheat-associated soil bacteria to identify genetic determinants of phenazine resistance.</title>
        <authorList>
            <person name="Mouncey N."/>
        </authorList>
    </citation>
    <scope>NUCLEOTIDE SEQUENCE [LARGE SCALE GENOMIC DNA]</scope>
    <source>
        <strain evidence="2 3">V3I3</strain>
    </source>
</reference>
<dbReference type="Gene3D" id="2.60.200.40">
    <property type="match status" value="1"/>
</dbReference>
<keyword evidence="3" id="KW-1185">Reference proteome</keyword>
<keyword evidence="2" id="KW-0808">Transferase</keyword>